<reference evidence="2" key="1">
    <citation type="submission" date="2020-07" db="EMBL/GenBank/DDBJ databases">
        <title>Huge and variable diversity of episymbiotic CPR bacteria and DPANN archaea in groundwater ecosystems.</title>
        <authorList>
            <person name="He C.Y."/>
            <person name="Keren R."/>
            <person name="Whittaker M."/>
            <person name="Farag I.F."/>
            <person name="Doudna J."/>
            <person name="Cate J.H.D."/>
            <person name="Banfield J.F."/>
        </authorList>
    </citation>
    <scope>NUCLEOTIDE SEQUENCE</scope>
    <source>
        <strain evidence="2">NC_groundwater_972_Pr1_S-0.2um_49_27</strain>
    </source>
</reference>
<feature type="domain" description="S1 motif" evidence="1">
    <location>
        <begin position="103"/>
        <end position="181"/>
    </location>
</feature>
<dbReference type="PANTHER" id="PTHR47559">
    <property type="entry name" value="OS03G0844900 PROTEIN"/>
    <property type="match status" value="1"/>
</dbReference>
<dbReference type="InterPro" id="IPR003029">
    <property type="entry name" value="S1_domain"/>
</dbReference>
<dbReference type="EMBL" id="JACQCQ010000009">
    <property type="protein sequence ID" value="MBI3627545.1"/>
    <property type="molecule type" value="Genomic_DNA"/>
</dbReference>
<dbReference type="CDD" id="cd04465">
    <property type="entry name" value="S1_RPS1_repeat_ec2_hs2"/>
    <property type="match status" value="1"/>
</dbReference>
<evidence type="ECO:0000313" key="2">
    <source>
        <dbReference type="EMBL" id="MBI3627545.1"/>
    </source>
</evidence>
<proteinExistence type="predicted"/>
<dbReference type="Gene3D" id="2.40.50.140">
    <property type="entry name" value="Nucleic acid-binding proteins"/>
    <property type="match status" value="4"/>
</dbReference>
<dbReference type="PANTHER" id="PTHR47559:SF1">
    <property type="entry name" value="OS03G0844900 PROTEIN"/>
    <property type="match status" value="1"/>
</dbReference>
<comment type="caution">
    <text evidence="2">The sequence shown here is derived from an EMBL/GenBank/DDBJ whole genome shotgun (WGS) entry which is preliminary data.</text>
</comment>
<dbReference type="InterPro" id="IPR012340">
    <property type="entry name" value="NA-bd_OB-fold"/>
</dbReference>
<dbReference type="AlphaFoldDB" id="A0A9D6LTT9"/>
<dbReference type="Pfam" id="PF00575">
    <property type="entry name" value="S1"/>
    <property type="match status" value="3"/>
</dbReference>
<protein>
    <submittedName>
        <fullName evidence="2">S1 RNA-binding domain-containing protein</fullName>
    </submittedName>
</protein>
<name>A0A9D6LTT9_9BACT</name>
<dbReference type="SMART" id="SM00316">
    <property type="entry name" value="S1"/>
    <property type="match status" value="4"/>
</dbReference>
<dbReference type="PRINTS" id="PR00681">
    <property type="entry name" value="RIBOSOMALS1"/>
</dbReference>
<feature type="domain" description="S1 motif" evidence="1">
    <location>
        <begin position="18"/>
        <end position="85"/>
    </location>
</feature>
<dbReference type="InterPro" id="IPR052757">
    <property type="entry name" value="Ribosomal_protein_S1"/>
</dbReference>
<evidence type="ECO:0000313" key="3">
    <source>
        <dbReference type="Proteomes" id="UP000808388"/>
    </source>
</evidence>
<evidence type="ECO:0000259" key="1">
    <source>
        <dbReference type="PROSITE" id="PS50126"/>
    </source>
</evidence>
<feature type="domain" description="S1 motif" evidence="1">
    <location>
        <begin position="198"/>
        <end position="265"/>
    </location>
</feature>
<feature type="domain" description="S1 motif" evidence="1">
    <location>
        <begin position="282"/>
        <end position="349"/>
    </location>
</feature>
<organism evidence="2 3">
    <name type="scientific">Candidatus Sungiibacteriota bacterium</name>
    <dbReference type="NCBI Taxonomy" id="2750080"/>
    <lineage>
        <taxon>Bacteria</taxon>
        <taxon>Candidatus Sungiibacteriota</taxon>
    </lineage>
</organism>
<accession>A0A9D6LTT9</accession>
<dbReference type="SUPFAM" id="SSF50249">
    <property type="entry name" value="Nucleic acid-binding proteins"/>
    <property type="match status" value="4"/>
</dbReference>
<gene>
    <name evidence="2" type="ORF">HY220_02235</name>
</gene>
<dbReference type="InterPro" id="IPR035104">
    <property type="entry name" value="Ribosomal_protein_S1-like"/>
</dbReference>
<sequence>MENMLKSRGDFLNVPKVGEIVEGTAIEKKGAKLFIDLGVRGTGIIYGREYYEAQDIIKNIEPDSLVTAKVVELDNDEGYVELSLKEAGREKSWRDLKDKMQAGEVLSLPVKEANRGGLILELHGVRGFLPVSQLALKHYPRVENGDKERILAELQKFMNQELKVKILDVNPYENKLIFSERDSDSAEMKEKLAKYAKGDTVEGEITGVVNFGAFMKFDDGLEGLIHISEIDWQLIEDPKAVLKVGEKKQAKIIDIEGDKISLSLKALTPDPWIAAGEKYKKGEIISGKVTKFNPYGAFVQIDETIQGLAHISEFGTRTKMREVLELGKTYDFKIVSIDIPEHRLSLALEGFLAPKAAEAAAPVDETTASRLEATAE</sequence>
<dbReference type="Proteomes" id="UP000808388">
    <property type="component" value="Unassembled WGS sequence"/>
</dbReference>
<dbReference type="PROSITE" id="PS50126">
    <property type="entry name" value="S1"/>
    <property type="match status" value="4"/>
</dbReference>
<dbReference type="GO" id="GO:0003676">
    <property type="term" value="F:nucleic acid binding"/>
    <property type="evidence" value="ECO:0007669"/>
    <property type="project" value="InterPro"/>
</dbReference>